<keyword evidence="1" id="KW-0677">Repeat</keyword>
<dbReference type="EnsemblProtists" id="EKX39604">
    <property type="protein sequence ID" value="EKX39604"/>
    <property type="gene ID" value="GUITHDRAFT_54250"/>
</dbReference>
<protein>
    <recommendedName>
        <fullName evidence="4">RRM domain-containing protein</fullName>
    </recommendedName>
</protein>
<dbReference type="Proteomes" id="UP000011087">
    <property type="component" value="Unassembled WGS sequence"/>
</dbReference>
<gene>
    <name evidence="5" type="ORF">GUITHDRAFT_54250</name>
</gene>
<reference evidence="7" key="2">
    <citation type="submission" date="2012-11" db="EMBL/GenBank/DDBJ databases">
        <authorList>
            <person name="Kuo A."/>
            <person name="Curtis B.A."/>
            <person name="Tanifuji G."/>
            <person name="Burki F."/>
            <person name="Gruber A."/>
            <person name="Irimia M."/>
            <person name="Maruyama S."/>
            <person name="Arias M.C."/>
            <person name="Ball S.G."/>
            <person name="Gile G.H."/>
            <person name="Hirakawa Y."/>
            <person name="Hopkins J.F."/>
            <person name="Rensing S.A."/>
            <person name="Schmutz J."/>
            <person name="Symeonidi A."/>
            <person name="Elias M."/>
            <person name="Eveleigh R.J."/>
            <person name="Herman E.K."/>
            <person name="Klute M.J."/>
            <person name="Nakayama T."/>
            <person name="Obornik M."/>
            <person name="Reyes-Prieto A."/>
            <person name="Armbrust E.V."/>
            <person name="Aves S.J."/>
            <person name="Beiko R.G."/>
            <person name="Coutinho P."/>
            <person name="Dacks J.B."/>
            <person name="Durnford D.G."/>
            <person name="Fast N.M."/>
            <person name="Green B.R."/>
            <person name="Grisdale C."/>
            <person name="Hempe F."/>
            <person name="Henrissat B."/>
            <person name="Hoppner M.P."/>
            <person name="Ishida K.-I."/>
            <person name="Kim E."/>
            <person name="Koreny L."/>
            <person name="Kroth P.G."/>
            <person name="Liu Y."/>
            <person name="Malik S.-B."/>
            <person name="Maier U.G."/>
            <person name="McRose D."/>
            <person name="Mock T."/>
            <person name="Neilson J.A."/>
            <person name="Onodera N.T."/>
            <person name="Poole A.M."/>
            <person name="Pritham E.J."/>
            <person name="Richards T.A."/>
            <person name="Rocap G."/>
            <person name="Roy S.W."/>
            <person name="Sarai C."/>
            <person name="Schaack S."/>
            <person name="Shirato S."/>
            <person name="Slamovits C.H."/>
            <person name="Spencer D.F."/>
            <person name="Suzuki S."/>
            <person name="Worden A.Z."/>
            <person name="Zauner S."/>
            <person name="Barry K."/>
            <person name="Bell C."/>
            <person name="Bharti A.K."/>
            <person name="Crow J.A."/>
            <person name="Grimwood J."/>
            <person name="Kramer R."/>
            <person name="Lindquist E."/>
            <person name="Lucas S."/>
            <person name="Salamov A."/>
            <person name="McFadden G.I."/>
            <person name="Lane C.E."/>
            <person name="Keeling P.J."/>
            <person name="Gray M.W."/>
            <person name="Grigoriev I.V."/>
            <person name="Archibald J.M."/>
        </authorList>
    </citation>
    <scope>NUCLEOTIDE SEQUENCE</scope>
    <source>
        <strain evidence="7">CCMP2712</strain>
    </source>
</reference>
<proteinExistence type="predicted"/>
<dbReference type="InterPro" id="IPR012677">
    <property type="entry name" value="Nucleotide-bd_a/b_plait_sf"/>
</dbReference>
<dbReference type="PaxDb" id="55529-EKX39604"/>
<dbReference type="CDD" id="cd12254">
    <property type="entry name" value="RRM_hnRNPH_ESRPs_RBM12_like"/>
    <property type="match status" value="1"/>
</dbReference>
<dbReference type="PROSITE" id="PS50102">
    <property type="entry name" value="RRM"/>
    <property type="match status" value="2"/>
</dbReference>
<dbReference type="eggNOG" id="KOG4211">
    <property type="taxonomic scope" value="Eukaryota"/>
</dbReference>
<keyword evidence="7" id="KW-1185">Reference proteome</keyword>
<dbReference type="RefSeq" id="XP_005826584.1">
    <property type="nucleotide sequence ID" value="XM_005826527.1"/>
</dbReference>
<dbReference type="EMBL" id="JH993038">
    <property type="protein sequence ID" value="EKX39604.1"/>
    <property type="molecule type" value="Genomic_DNA"/>
</dbReference>
<dbReference type="HOGENOM" id="CLU_056462_1_0_1"/>
<evidence type="ECO:0000256" key="1">
    <source>
        <dbReference type="ARBA" id="ARBA00022737"/>
    </source>
</evidence>
<reference evidence="5 7" key="1">
    <citation type="journal article" date="2012" name="Nature">
        <title>Algal genomes reveal evolutionary mosaicism and the fate of nucleomorphs.</title>
        <authorList>
            <consortium name="DOE Joint Genome Institute"/>
            <person name="Curtis B.A."/>
            <person name="Tanifuji G."/>
            <person name="Burki F."/>
            <person name="Gruber A."/>
            <person name="Irimia M."/>
            <person name="Maruyama S."/>
            <person name="Arias M.C."/>
            <person name="Ball S.G."/>
            <person name="Gile G.H."/>
            <person name="Hirakawa Y."/>
            <person name="Hopkins J.F."/>
            <person name="Kuo A."/>
            <person name="Rensing S.A."/>
            <person name="Schmutz J."/>
            <person name="Symeonidi A."/>
            <person name="Elias M."/>
            <person name="Eveleigh R.J."/>
            <person name="Herman E.K."/>
            <person name="Klute M.J."/>
            <person name="Nakayama T."/>
            <person name="Obornik M."/>
            <person name="Reyes-Prieto A."/>
            <person name="Armbrust E.V."/>
            <person name="Aves S.J."/>
            <person name="Beiko R.G."/>
            <person name="Coutinho P."/>
            <person name="Dacks J.B."/>
            <person name="Durnford D.G."/>
            <person name="Fast N.M."/>
            <person name="Green B.R."/>
            <person name="Grisdale C.J."/>
            <person name="Hempel F."/>
            <person name="Henrissat B."/>
            <person name="Hoppner M.P."/>
            <person name="Ishida K."/>
            <person name="Kim E."/>
            <person name="Koreny L."/>
            <person name="Kroth P.G."/>
            <person name="Liu Y."/>
            <person name="Malik S.B."/>
            <person name="Maier U.G."/>
            <person name="McRose D."/>
            <person name="Mock T."/>
            <person name="Neilson J.A."/>
            <person name="Onodera N.T."/>
            <person name="Poole A.M."/>
            <person name="Pritham E.J."/>
            <person name="Richards T.A."/>
            <person name="Rocap G."/>
            <person name="Roy S.W."/>
            <person name="Sarai C."/>
            <person name="Schaack S."/>
            <person name="Shirato S."/>
            <person name="Slamovits C.H."/>
            <person name="Spencer D.F."/>
            <person name="Suzuki S."/>
            <person name="Worden A.Z."/>
            <person name="Zauner S."/>
            <person name="Barry K."/>
            <person name="Bell C."/>
            <person name="Bharti A.K."/>
            <person name="Crow J.A."/>
            <person name="Grimwood J."/>
            <person name="Kramer R."/>
            <person name="Lindquist E."/>
            <person name="Lucas S."/>
            <person name="Salamov A."/>
            <person name="McFadden G.I."/>
            <person name="Lane C.E."/>
            <person name="Keeling P.J."/>
            <person name="Gray M.W."/>
            <person name="Grigoriev I.V."/>
            <person name="Archibald J.M."/>
        </authorList>
    </citation>
    <scope>NUCLEOTIDE SEQUENCE</scope>
    <source>
        <strain evidence="5 7">CCMP2712</strain>
    </source>
</reference>
<dbReference type="KEGG" id="gtt:GUITHDRAFT_54250"/>
<feature type="non-terminal residue" evidence="5">
    <location>
        <position position="186"/>
    </location>
</feature>
<dbReference type="OrthoDB" id="431068at2759"/>
<evidence type="ECO:0000256" key="3">
    <source>
        <dbReference type="PROSITE-ProRule" id="PRU00176"/>
    </source>
</evidence>
<dbReference type="InterPro" id="IPR000504">
    <property type="entry name" value="RRM_dom"/>
</dbReference>
<sequence length="186" mass="20852">IARVRGLPYSAATADIEEFFKGCAILKDGINFVLSHGGRPAGEAFVTFETENDCRRALMRDRDLMNKRYVEVYPSSEDEKHVAITSAVSYAQDDQSSGGDPSTSYKGVVKLRGLPYSITADDIRSFFGHLSIKEDGIIICLNRERRNNGEAFVEFTDEYVVDEAVKKDRQMIGSRYVEVFRSSKAD</sequence>
<dbReference type="Gene3D" id="3.30.70.330">
    <property type="match status" value="2"/>
</dbReference>
<dbReference type="SUPFAM" id="SSF54928">
    <property type="entry name" value="RNA-binding domain, RBD"/>
    <property type="match status" value="2"/>
</dbReference>
<dbReference type="GeneID" id="17296382"/>
<name>L1IUM5_GUITC</name>
<evidence type="ECO:0000256" key="2">
    <source>
        <dbReference type="ARBA" id="ARBA00022884"/>
    </source>
</evidence>
<evidence type="ECO:0000259" key="4">
    <source>
        <dbReference type="PROSITE" id="PS50102"/>
    </source>
</evidence>
<feature type="domain" description="RRM" evidence="4">
    <location>
        <begin position="1"/>
        <end position="77"/>
    </location>
</feature>
<feature type="non-terminal residue" evidence="5">
    <location>
        <position position="1"/>
    </location>
</feature>
<feature type="domain" description="RRM" evidence="4">
    <location>
        <begin position="107"/>
        <end position="184"/>
    </location>
</feature>
<dbReference type="PANTHER" id="PTHR13976">
    <property type="entry name" value="HETEROGENEOUS NUCLEAR RIBONUCLEOPROTEIN-RELATED"/>
    <property type="match status" value="1"/>
</dbReference>
<dbReference type="SMART" id="SM00360">
    <property type="entry name" value="RRM"/>
    <property type="match status" value="2"/>
</dbReference>
<evidence type="ECO:0000313" key="7">
    <source>
        <dbReference type="Proteomes" id="UP000011087"/>
    </source>
</evidence>
<dbReference type="InterPro" id="IPR050666">
    <property type="entry name" value="ESRP"/>
</dbReference>
<dbReference type="STRING" id="905079.L1IUM5"/>
<dbReference type="GO" id="GO:0003723">
    <property type="term" value="F:RNA binding"/>
    <property type="evidence" value="ECO:0007669"/>
    <property type="project" value="UniProtKB-UniRule"/>
</dbReference>
<dbReference type="OMA" id="VFAGHIQ"/>
<evidence type="ECO:0000313" key="6">
    <source>
        <dbReference type="EnsemblProtists" id="EKX39604"/>
    </source>
</evidence>
<dbReference type="AlphaFoldDB" id="L1IUM5"/>
<reference evidence="6" key="3">
    <citation type="submission" date="2015-06" db="UniProtKB">
        <authorList>
            <consortium name="EnsemblProtists"/>
        </authorList>
    </citation>
    <scope>IDENTIFICATION</scope>
</reference>
<accession>L1IUM5</accession>
<keyword evidence="2 3" id="KW-0694">RNA-binding</keyword>
<organism evidence="5">
    <name type="scientific">Guillardia theta (strain CCMP2712)</name>
    <name type="common">Cryptophyte</name>
    <dbReference type="NCBI Taxonomy" id="905079"/>
    <lineage>
        <taxon>Eukaryota</taxon>
        <taxon>Cryptophyceae</taxon>
        <taxon>Pyrenomonadales</taxon>
        <taxon>Geminigeraceae</taxon>
        <taxon>Guillardia</taxon>
    </lineage>
</organism>
<evidence type="ECO:0000313" key="5">
    <source>
        <dbReference type="EMBL" id="EKX39604.1"/>
    </source>
</evidence>
<dbReference type="Pfam" id="PF00076">
    <property type="entry name" value="RRM_1"/>
    <property type="match status" value="2"/>
</dbReference>
<dbReference type="InterPro" id="IPR035979">
    <property type="entry name" value="RBD_domain_sf"/>
</dbReference>